<accession>A0A9P6MTL0</accession>
<name>A0A9P6MTL0_9FUNG</name>
<dbReference type="AlphaFoldDB" id="A0A9P6MTL0"/>
<gene>
    <name evidence="1" type="ORF">BGZ80_000196</name>
</gene>
<comment type="caution">
    <text evidence="1">The sequence shown here is derived from an EMBL/GenBank/DDBJ whole genome shotgun (WGS) entry which is preliminary data.</text>
</comment>
<dbReference type="SUPFAM" id="SSF52047">
    <property type="entry name" value="RNI-like"/>
    <property type="match status" value="1"/>
</dbReference>
<reference evidence="1" key="1">
    <citation type="journal article" date="2020" name="Fungal Divers.">
        <title>Resolving the Mortierellaceae phylogeny through synthesis of multi-gene phylogenetics and phylogenomics.</title>
        <authorList>
            <person name="Vandepol N."/>
            <person name="Liber J."/>
            <person name="Desiro A."/>
            <person name="Na H."/>
            <person name="Kennedy M."/>
            <person name="Barry K."/>
            <person name="Grigoriev I.V."/>
            <person name="Miller A.N."/>
            <person name="O'Donnell K."/>
            <person name="Stajich J.E."/>
            <person name="Bonito G."/>
        </authorList>
    </citation>
    <scope>NUCLEOTIDE SEQUENCE</scope>
    <source>
        <strain evidence="1">NRRL 2769</strain>
    </source>
</reference>
<dbReference type="EMBL" id="JAAAID010001033">
    <property type="protein sequence ID" value="KAG0012118.1"/>
    <property type="molecule type" value="Genomic_DNA"/>
</dbReference>
<proteinExistence type="predicted"/>
<protein>
    <submittedName>
        <fullName evidence="1">Uncharacterized protein</fullName>
    </submittedName>
</protein>
<keyword evidence="2" id="KW-1185">Reference proteome</keyword>
<evidence type="ECO:0000313" key="2">
    <source>
        <dbReference type="Proteomes" id="UP000703661"/>
    </source>
</evidence>
<sequence>MSLCPELKSIFWHGGMPISAIHRFTIGIVDRGEFKKLDSLDLTGLFIRDDDLRKVIKHMKQPIKRLVLVQTGFGPSSLTALELHFHVIQELNLVDCLEISSKNIARLLRSCPLLVSFKAGELSSLDVKEDESWPCSDRLLTLLVNIQLAEDDVQEASRRVFACLSKLTSLRLLNIAKYTSVMGSSQKSGRPLQLRLDCGLSLLSTLRYLELLIFDRSRQSMTMEEGIWIKTNWKRLVAIGGKFNDNNEQDIQIRNLFQDLNSRYDRRRLKA</sequence>
<evidence type="ECO:0000313" key="1">
    <source>
        <dbReference type="EMBL" id="KAG0012118.1"/>
    </source>
</evidence>
<dbReference type="Proteomes" id="UP000703661">
    <property type="component" value="Unassembled WGS sequence"/>
</dbReference>
<dbReference type="InterPro" id="IPR032675">
    <property type="entry name" value="LRR_dom_sf"/>
</dbReference>
<organism evidence="1 2">
    <name type="scientific">Entomortierella chlamydospora</name>
    <dbReference type="NCBI Taxonomy" id="101097"/>
    <lineage>
        <taxon>Eukaryota</taxon>
        <taxon>Fungi</taxon>
        <taxon>Fungi incertae sedis</taxon>
        <taxon>Mucoromycota</taxon>
        <taxon>Mortierellomycotina</taxon>
        <taxon>Mortierellomycetes</taxon>
        <taxon>Mortierellales</taxon>
        <taxon>Mortierellaceae</taxon>
        <taxon>Entomortierella</taxon>
    </lineage>
</organism>
<dbReference type="Gene3D" id="3.80.10.10">
    <property type="entry name" value="Ribonuclease Inhibitor"/>
    <property type="match status" value="1"/>
</dbReference>